<dbReference type="GO" id="GO:0051536">
    <property type="term" value="F:iron-sulfur cluster binding"/>
    <property type="evidence" value="ECO:0007669"/>
    <property type="project" value="UniProtKB-KW"/>
</dbReference>
<evidence type="ECO:0000313" key="8">
    <source>
        <dbReference type="EMBL" id="EIJ43332.1"/>
    </source>
</evidence>
<evidence type="ECO:0000313" key="9">
    <source>
        <dbReference type="Proteomes" id="UP000005744"/>
    </source>
</evidence>
<dbReference type="GO" id="GO:0046872">
    <property type="term" value="F:metal ion binding"/>
    <property type="evidence" value="ECO:0007669"/>
    <property type="project" value="UniProtKB-KW"/>
</dbReference>
<dbReference type="CDD" id="cd21109">
    <property type="entry name" value="SPASM"/>
    <property type="match status" value="1"/>
</dbReference>
<evidence type="ECO:0000256" key="6">
    <source>
        <dbReference type="ARBA" id="ARBA00023014"/>
    </source>
</evidence>
<evidence type="ECO:0000256" key="3">
    <source>
        <dbReference type="ARBA" id="ARBA00022691"/>
    </source>
</evidence>
<dbReference type="InterPro" id="IPR058240">
    <property type="entry name" value="rSAM_sf"/>
</dbReference>
<keyword evidence="9" id="KW-1185">Reference proteome</keyword>
<dbReference type="PANTHER" id="PTHR11228">
    <property type="entry name" value="RADICAL SAM DOMAIN PROTEIN"/>
    <property type="match status" value="1"/>
</dbReference>
<evidence type="ECO:0000259" key="7">
    <source>
        <dbReference type="SMART" id="SM00729"/>
    </source>
</evidence>
<reference evidence="8 9" key="1">
    <citation type="submission" date="2011-11" db="EMBL/GenBank/DDBJ databases">
        <title>Improved High-Quality Draft sequence of Beggiatoa alba B18lD.</title>
        <authorList>
            <consortium name="US DOE Joint Genome Institute"/>
            <person name="Lucas S."/>
            <person name="Han J."/>
            <person name="Lapidus A."/>
            <person name="Cheng J.-F."/>
            <person name="Goodwin L."/>
            <person name="Pitluck S."/>
            <person name="Peters L."/>
            <person name="Mikhailova N."/>
            <person name="Held B."/>
            <person name="Detter J.C."/>
            <person name="Han C."/>
            <person name="Tapia R."/>
            <person name="Land M."/>
            <person name="Hauser L."/>
            <person name="Kyrpides N."/>
            <person name="Ivanova N."/>
            <person name="Pagani I."/>
            <person name="Samuel K."/>
            <person name="Teske A."/>
            <person name="Mueller J."/>
            <person name="Woyke T."/>
        </authorList>
    </citation>
    <scope>NUCLEOTIDE SEQUENCE [LARGE SCALE GENOMIC DNA]</scope>
    <source>
        <strain evidence="8 9">B18LD</strain>
    </source>
</reference>
<dbReference type="AlphaFoldDB" id="I3CI89"/>
<comment type="cofactor">
    <cofactor evidence="1">
        <name>[4Fe-4S] cluster</name>
        <dbReference type="ChEBI" id="CHEBI:49883"/>
    </cofactor>
</comment>
<keyword evidence="5" id="KW-0408">Iron</keyword>
<dbReference type="SFLD" id="SFLDG01067">
    <property type="entry name" value="SPASM/twitch_domain_containing"/>
    <property type="match status" value="1"/>
</dbReference>
<dbReference type="SMART" id="SM00729">
    <property type="entry name" value="Elp3"/>
    <property type="match status" value="1"/>
</dbReference>
<dbReference type="GO" id="GO:0003824">
    <property type="term" value="F:catalytic activity"/>
    <property type="evidence" value="ECO:0007669"/>
    <property type="project" value="InterPro"/>
</dbReference>
<sequence length="324" mass="37017">MFFVTFVDNILFAQIEPTTYCNFHCGFCCGRQMTQNHLSLSHFQQFLQRFPNIQHLELQGEGEPFLNPHFFEMVALAEAKAINISLITNGSCFSQSVIEKILNSRIRSIRISLETTNAEKFKAIRGGSLPAIVDGITHLLEERTKRGQATPSIGFAVTLLASTLDDLPEIYALYEHLGLDGGVAVQPLNRMPYYVEHVDIAMQSEFMTAAEHGERYYQYMSRDIVQRVWQTRSNQVHFYDELFKSRLTICPWLDSGIYMDRRGRLSPCCMIKPEVYALGELETITMEMINQARQELIDELARGEIPSHCIGCNIARSIVVHENH</sequence>
<keyword evidence="6" id="KW-0411">Iron-sulfur</keyword>
<dbReference type="SFLD" id="SFLDG01387">
    <property type="entry name" value="BtrN-like_SPASM_domain_contain"/>
    <property type="match status" value="1"/>
</dbReference>
<dbReference type="Proteomes" id="UP000005744">
    <property type="component" value="Unassembled WGS sequence"/>
</dbReference>
<accession>I3CI89</accession>
<dbReference type="EMBL" id="JH600070">
    <property type="protein sequence ID" value="EIJ43332.1"/>
    <property type="molecule type" value="Genomic_DNA"/>
</dbReference>
<dbReference type="eggNOG" id="COG0535">
    <property type="taxonomic scope" value="Bacteria"/>
</dbReference>
<dbReference type="Gene3D" id="3.20.20.70">
    <property type="entry name" value="Aldolase class I"/>
    <property type="match status" value="1"/>
</dbReference>
<organism evidence="8 9">
    <name type="scientific">Beggiatoa alba B18LD</name>
    <dbReference type="NCBI Taxonomy" id="395493"/>
    <lineage>
        <taxon>Bacteria</taxon>
        <taxon>Pseudomonadati</taxon>
        <taxon>Pseudomonadota</taxon>
        <taxon>Gammaproteobacteria</taxon>
        <taxon>Thiotrichales</taxon>
        <taxon>Thiotrichaceae</taxon>
        <taxon>Beggiatoa</taxon>
    </lineage>
</organism>
<dbReference type="Pfam" id="PF04055">
    <property type="entry name" value="Radical_SAM"/>
    <property type="match status" value="1"/>
</dbReference>
<dbReference type="InterPro" id="IPR013785">
    <property type="entry name" value="Aldolase_TIM"/>
</dbReference>
<evidence type="ECO:0000256" key="1">
    <source>
        <dbReference type="ARBA" id="ARBA00001966"/>
    </source>
</evidence>
<dbReference type="InterPro" id="IPR050377">
    <property type="entry name" value="Radical_SAM_PqqE_MftC-like"/>
</dbReference>
<keyword evidence="2" id="KW-0004">4Fe-4S</keyword>
<evidence type="ECO:0000256" key="2">
    <source>
        <dbReference type="ARBA" id="ARBA00022485"/>
    </source>
</evidence>
<dbReference type="SFLD" id="SFLDS00029">
    <property type="entry name" value="Radical_SAM"/>
    <property type="match status" value="1"/>
</dbReference>
<dbReference type="SUPFAM" id="SSF102114">
    <property type="entry name" value="Radical SAM enzymes"/>
    <property type="match status" value="1"/>
</dbReference>
<feature type="domain" description="Elp3/MiaA/NifB-like radical SAM core" evidence="7">
    <location>
        <begin position="11"/>
        <end position="214"/>
    </location>
</feature>
<dbReference type="InterPro" id="IPR007197">
    <property type="entry name" value="rSAM"/>
</dbReference>
<keyword evidence="3" id="KW-0949">S-adenosyl-L-methionine</keyword>
<dbReference type="HOGENOM" id="CLU_009273_1_1_6"/>
<dbReference type="PANTHER" id="PTHR11228:SF7">
    <property type="entry name" value="PQQA PEPTIDE CYCLASE"/>
    <property type="match status" value="1"/>
</dbReference>
<dbReference type="InterPro" id="IPR034391">
    <property type="entry name" value="AdoMet-like_SPASM_containing"/>
</dbReference>
<dbReference type="RefSeq" id="WP_002690426.1">
    <property type="nucleotide sequence ID" value="NZ_JH600070.1"/>
</dbReference>
<keyword evidence="4" id="KW-0479">Metal-binding</keyword>
<dbReference type="InterPro" id="IPR006638">
    <property type="entry name" value="Elp3/MiaA/NifB-like_rSAM"/>
</dbReference>
<gene>
    <name evidence="8" type="ORF">BegalDRAFT_2487</name>
</gene>
<protein>
    <submittedName>
        <fullName evidence="8">Putative Fe-S oxidoreductase</fullName>
    </submittedName>
</protein>
<evidence type="ECO:0000256" key="5">
    <source>
        <dbReference type="ARBA" id="ARBA00023004"/>
    </source>
</evidence>
<evidence type="ECO:0000256" key="4">
    <source>
        <dbReference type="ARBA" id="ARBA00022723"/>
    </source>
</evidence>
<name>I3CI89_9GAMM</name>
<proteinExistence type="predicted"/>
<dbReference type="STRING" id="395493.BegalDRAFT_2487"/>
<dbReference type="CDD" id="cd01335">
    <property type="entry name" value="Radical_SAM"/>
    <property type="match status" value="1"/>
</dbReference>